<dbReference type="AlphaFoldDB" id="G8PBB7"/>
<name>G8PBB7_PEDCP</name>
<accession>G8PBB7</accession>
<organism evidence="2 3">
    <name type="scientific">Pediococcus claussenii (strain ATCC BAA-344 / DSM 14800 / JCM 18046 / KCTC 3811 / LMG 21948 / P06)</name>
    <dbReference type="NCBI Taxonomy" id="701521"/>
    <lineage>
        <taxon>Bacteria</taxon>
        <taxon>Bacillati</taxon>
        <taxon>Bacillota</taxon>
        <taxon>Bacilli</taxon>
        <taxon>Lactobacillales</taxon>
        <taxon>Lactobacillaceae</taxon>
        <taxon>Pediococcus</taxon>
    </lineage>
</organism>
<dbReference type="Gene3D" id="3.40.50.720">
    <property type="entry name" value="NAD(P)-binding Rossmann-like Domain"/>
    <property type="match status" value="1"/>
</dbReference>
<reference evidence="2 3" key="1">
    <citation type="journal article" date="2012" name="J. Bacteriol.">
        <title>Complete Genome Sequence of the Beer Spoilage Organism Pediococcus claussenii ATCC BAA-344T.</title>
        <authorList>
            <person name="Pittet V."/>
            <person name="Abegunde T."/>
            <person name="Marfleet T."/>
            <person name="Haakensen M."/>
            <person name="Morrow K."/>
            <person name="Jayaprakash T."/>
            <person name="Schroeder K."/>
            <person name="Trost B."/>
            <person name="Byrns S."/>
            <person name="Bergsveinson J."/>
            <person name="Kusalik A."/>
            <person name="Ziola B."/>
        </authorList>
    </citation>
    <scope>NUCLEOTIDE SEQUENCE [LARGE SCALE GENOMIC DNA]</scope>
    <source>
        <strain evidence="2 3">ATCC BAA-344</strain>
    </source>
</reference>
<dbReference type="eggNOG" id="COG0702">
    <property type="taxonomic scope" value="Bacteria"/>
</dbReference>
<dbReference type="PATRIC" id="fig|701521.8.peg.1590"/>
<protein>
    <submittedName>
        <fullName evidence="2">NAD dependent epimerase/dehydratase family protein</fullName>
    </submittedName>
</protein>
<evidence type="ECO:0000259" key="1">
    <source>
        <dbReference type="Pfam" id="PF13460"/>
    </source>
</evidence>
<evidence type="ECO:0000313" key="3">
    <source>
        <dbReference type="Proteomes" id="UP000005444"/>
    </source>
</evidence>
<dbReference type="CDD" id="cd05267">
    <property type="entry name" value="SDR_a6"/>
    <property type="match status" value="1"/>
</dbReference>
<dbReference type="PANTHER" id="PTHR43355">
    <property type="entry name" value="FLAVIN REDUCTASE (NADPH)"/>
    <property type="match status" value="1"/>
</dbReference>
<gene>
    <name evidence="2" type="ordered locus">PECL_1689</name>
</gene>
<dbReference type="InterPro" id="IPR051606">
    <property type="entry name" value="Polyketide_Oxido-like"/>
</dbReference>
<dbReference type="GO" id="GO:0004074">
    <property type="term" value="F:biliverdin reductase [NAD(P)H] activity"/>
    <property type="evidence" value="ECO:0007669"/>
    <property type="project" value="TreeGrafter"/>
</dbReference>
<evidence type="ECO:0000313" key="2">
    <source>
        <dbReference type="EMBL" id="AEV95906.1"/>
    </source>
</evidence>
<dbReference type="GO" id="GO:0042602">
    <property type="term" value="F:riboflavin reductase (NADPH) activity"/>
    <property type="evidence" value="ECO:0007669"/>
    <property type="project" value="TreeGrafter"/>
</dbReference>
<keyword evidence="3" id="KW-1185">Reference proteome</keyword>
<dbReference type="Proteomes" id="UP000005444">
    <property type="component" value="Chromosome"/>
</dbReference>
<dbReference type="EMBL" id="CP003137">
    <property type="protein sequence ID" value="AEV95906.1"/>
    <property type="molecule type" value="Genomic_DNA"/>
</dbReference>
<feature type="domain" description="NAD(P)-binding" evidence="1">
    <location>
        <begin position="8"/>
        <end position="191"/>
    </location>
</feature>
<dbReference type="KEGG" id="pce:PECL_1689"/>
<proteinExistence type="predicted"/>
<sequence>MSNILILGANGSIAEVVEEMLLKNTSDQVTLFMRTPSKLGREPIEGREKIIQGDVTNYQQILKAVQGQDIVYANLLGTDSKLQAEMVIKAMEEAHIERLVWVSVLGIYNEVPGKFGEWNNEEIYDDYIKPYAEAAEVIEKSNIKYTLIRPAWLTYNDEVDYELTQKGETFKGTEVSRKSVADFIVKIIQDPSLEVNHSVGIDKPGTDGDKPAWF</sequence>
<dbReference type="SUPFAM" id="SSF51735">
    <property type="entry name" value="NAD(P)-binding Rossmann-fold domains"/>
    <property type="match status" value="1"/>
</dbReference>
<dbReference type="InterPro" id="IPR016040">
    <property type="entry name" value="NAD(P)-bd_dom"/>
</dbReference>
<dbReference type="PANTHER" id="PTHR43355:SF2">
    <property type="entry name" value="FLAVIN REDUCTASE (NADPH)"/>
    <property type="match status" value="1"/>
</dbReference>
<dbReference type="STRING" id="701521.PECL_1689"/>
<dbReference type="InterPro" id="IPR036291">
    <property type="entry name" value="NAD(P)-bd_dom_sf"/>
</dbReference>
<dbReference type="RefSeq" id="WP_014216100.1">
    <property type="nucleotide sequence ID" value="NC_016605.1"/>
</dbReference>
<dbReference type="HOGENOM" id="CLU_025711_6_0_9"/>
<dbReference type="Pfam" id="PF13460">
    <property type="entry name" value="NAD_binding_10"/>
    <property type="match status" value="1"/>
</dbReference>